<dbReference type="AlphaFoldDB" id="A0A0K1Q1J9"/>
<organism evidence="1 2">
    <name type="scientific">Labilithrix luteola</name>
    <dbReference type="NCBI Taxonomy" id="1391654"/>
    <lineage>
        <taxon>Bacteria</taxon>
        <taxon>Pseudomonadati</taxon>
        <taxon>Myxococcota</taxon>
        <taxon>Polyangia</taxon>
        <taxon>Polyangiales</taxon>
        <taxon>Labilitrichaceae</taxon>
        <taxon>Labilithrix</taxon>
    </lineage>
</organism>
<sequence>MTRTLARLEIGTTLSGSEIDDAVRLGLREMGVGVLEGGDGFYVQFGYDYSMYVGWVGPEQAPPPAPDGMYFEVFENPYKE</sequence>
<name>A0A0K1Q1J9_9BACT</name>
<proteinExistence type="predicted"/>
<evidence type="ECO:0000313" key="1">
    <source>
        <dbReference type="EMBL" id="AKU99653.1"/>
    </source>
</evidence>
<dbReference type="RefSeq" id="WP_146651073.1">
    <property type="nucleotide sequence ID" value="NZ_CP012333.1"/>
</dbReference>
<dbReference type="OrthoDB" id="286090at2"/>
<gene>
    <name evidence="1" type="ORF">AKJ09_06317</name>
</gene>
<protein>
    <submittedName>
        <fullName evidence="1">Uncharacterized protein</fullName>
    </submittedName>
</protein>
<evidence type="ECO:0000313" key="2">
    <source>
        <dbReference type="Proteomes" id="UP000064967"/>
    </source>
</evidence>
<reference evidence="1 2" key="1">
    <citation type="submission" date="2015-08" db="EMBL/GenBank/DDBJ databases">
        <authorList>
            <person name="Babu N.S."/>
            <person name="Beckwith C.J."/>
            <person name="Beseler K.G."/>
            <person name="Brison A."/>
            <person name="Carone J.V."/>
            <person name="Caskin T.P."/>
            <person name="Diamond M."/>
            <person name="Durham M.E."/>
            <person name="Foxe J.M."/>
            <person name="Go M."/>
            <person name="Henderson B.A."/>
            <person name="Jones I.B."/>
            <person name="McGettigan J.A."/>
            <person name="Micheletti S.J."/>
            <person name="Nasrallah M.E."/>
            <person name="Ortiz D."/>
            <person name="Piller C.R."/>
            <person name="Privatt S.R."/>
            <person name="Schneider S.L."/>
            <person name="Sharp S."/>
            <person name="Smith T.C."/>
            <person name="Stanton J.D."/>
            <person name="Ullery H.E."/>
            <person name="Wilson R.J."/>
            <person name="Serrano M.G."/>
            <person name="Buck G."/>
            <person name="Lee V."/>
            <person name="Wang Y."/>
            <person name="Carvalho R."/>
            <person name="Voegtly L."/>
            <person name="Shi R."/>
            <person name="Duckworth R."/>
            <person name="Johnson A."/>
            <person name="Loviza R."/>
            <person name="Walstead R."/>
            <person name="Shah Z."/>
            <person name="Kiflezghi M."/>
            <person name="Wade K."/>
            <person name="Ball S.L."/>
            <person name="Bradley K.W."/>
            <person name="Asai D.J."/>
            <person name="Bowman C.A."/>
            <person name="Russell D.A."/>
            <person name="Pope W.H."/>
            <person name="Jacobs-Sera D."/>
            <person name="Hendrix R.W."/>
            <person name="Hatfull G.F."/>
        </authorList>
    </citation>
    <scope>NUCLEOTIDE SEQUENCE [LARGE SCALE GENOMIC DNA]</scope>
    <source>
        <strain evidence="1 2">DSM 27648</strain>
    </source>
</reference>
<accession>A0A0K1Q1J9</accession>
<dbReference type="KEGG" id="llu:AKJ09_06317"/>
<keyword evidence="2" id="KW-1185">Reference proteome</keyword>
<dbReference type="EMBL" id="CP012333">
    <property type="protein sequence ID" value="AKU99653.1"/>
    <property type="molecule type" value="Genomic_DNA"/>
</dbReference>
<dbReference type="Proteomes" id="UP000064967">
    <property type="component" value="Chromosome"/>
</dbReference>
<dbReference type="STRING" id="1391654.AKJ09_06317"/>